<accession>A0ABY7S011</accession>
<dbReference type="RefSeq" id="WP_249995242.1">
    <property type="nucleotide sequence ID" value="NZ_CP116221.1"/>
</dbReference>
<dbReference type="Pfam" id="PF10502">
    <property type="entry name" value="Peptidase_S26"/>
    <property type="match status" value="1"/>
</dbReference>
<evidence type="ECO:0000259" key="7">
    <source>
        <dbReference type="Pfam" id="PF10502"/>
    </source>
</evidence>
<evidence type="ECO:0000256" key="6">
    <source>
        <dbReference type="RuleBase" id="RU362042"/>
    </source>
</evidence>
<dbReference type="InterPro" id="IPR036286">
    <property type="entry name" value="LexA/Signal_pep-like_sf"/>
</dbReference>
<dbReference type="InterPro" id="IPR019758">
    <property type="entry name" value="Pept_S26A_signal_pept_1_CS"/>
</dbReference>
<keyword evidence="5 6" id="KW-0378">Hydrolase</keyword>
<dbReference type="InterPro" id="IPR019533">
    <property type="entry name" value="Peptidase_S26"/>
</dbReference>
<evidence type="ECO:0000256" key="5">
    <source>
        <dbReference type="ARBA" id="ARBA00022801"/>
    </source>
</evidence>
<keyword evidence="6" id="KW-0645">Protease</keyword>
<evidence type="ECO:0000256" key="2">
    <source>
        <dbReference type="ARBA" id="ARBA00009370"/>
    </source>
</evidence>
<dbReference type="InterPro" id="IPR000223">
    <property type="entry name" value="Pept_S26A_signal_pept_1"/>
</dbReference>
<feature type="domain" description="Peptidase S26" evidence="7">
    <location>
        <begin position="8"/>
        <end position="222"/>
    </location>
</feature>
<proteinExistence type="inferred from homology"/>
<evidence type="ECO:0000256" key="1">
    <source>
        <dbReference type="ARBA" id="ARBA00000677"/>
    </source>
</evidence>
<dbReference type="PANTHER" id="PTHR43390:SF1">
    <property type="entry name" value="CHLOROPLAST PROCESSING PEPTIDASE"/>
    <property type="match status" value="1"/>
</dbReference>
<dbReference type="EC" id="3.4.21.89" evidence="3 6"/>
<reference evidence="8 9" key="1">
    <citation type="submission" date="2023-01" db="EMBL/GenBank/DDBJ databases">
        <title>Psychroserpens ponticola sp. nov., isolated from seawater.</title>
        <authorList>
            <person name="Kristyanto S."/>
            <person name="Jung J."/>
            <person name="Kim J.M."/>
            <person name="Jeon C.O."/>
        </authorList>
    </citation>
    <scope>NUCLEOTIDE SEQUENCE [LARGE SCALE GENOMIC DNA]</scope>
    <source>
        <strain evidence="8 9">MSW6</strain>
    </source>
</reference>
<keyword evidence="9" id="KW-1185">Reference proteome</keyword>
<comment type="similarity">
    <text evidence="2 6">Belongs to the peptidase S26 family.</text>
</comment>
<dbReference type="CDD" id="cd06530">
    <property type="entry name" value="S26_SPase_I"/>
    <property type="match status" value="1"/>
</dbReference>
<sequence length="224" mass="25672">MKKKLLYVLIGILILFGIARISGVIRFFDIASAGTEPNLKMNSNFIGTNLMSPKRLDFAYYNTYDEYFGNITIIQRIIALPNDVVQCKDGEFYVNGVNVDKTINLRRMYRFKSSDDISVIQKAALNDESILLFKEDEAYIHVTLDEDYASKLKLPFELLNSVEDLSNELKTENNPSWTINNFGPITIPEGKYLFVGDNRDNSLDSRYKGFVDEKNIKGTLLFQF</sequence>
<organism evidence="8 9">
    <name type="scientific">Psychroserpens ponticola</name>
    <dbReference type="NCBI Taxonomy" id="2932268"/>
    <lineage>
        <taxon>Bacteria</taxon>
        <taxon>Pseudomonadati</taxon>
        <taxon>Bacteroidota</taxon>
        <taxon>Flavobacteriia</taxon>
        <taxon>Flavobacteriales</taxon>
        <taxon>Flavobacteriaceae</taxon>
        <taxon>Psychroserpens</taxon>
    </lineage>
</organism>
<dbReference type="NCBIfam" id="TIGR02227">
    <property type="entry name" value="sigpep_I_bact"/>
    <property type="match status" value="1"/>
</dbReference>
<dbReference type="Gene3D" id="2.10.109.10">
    <property type="entry name" value="Umud Fragment, subunit A"/>
    <property type="match status" value="1"/>
</dbReference>
<dbReference type="GO" id="GO:0009003">
    <property type="term" value="F:signal peptidase activity"/>
    <property type="evidence" value="ECO:0007669"/>
    <property type="project" value="UniProtKB-EC"/>
</dbReference>
<evidence type="ECO:0000313" key="8">
    <source>
        <dbReference type="EMBL" id="WCO02473.1"/>
    </source>
</evidence>
<dbReference type="SUPFAM" id="SSF51306">
    <property type="entry name" value="LexA/Signal peptidase"/>
    <property type="match status" value="1"/>
</dbReference>
<comment type="subcellular location">
    <subcellularLocation>
        <location evidence="6">Membrane</location>
        <topology evidence="6">Single-pass type II membrane protein</topology>
    </subcellularLocation>
</comment>
<dbReference type="PRINTS" id="PR00727">
    <property type="entry name" value="LEADERPTASE"/>
</dbReference>
<name>A0ABY7S011_9FLAO</name>
<dbReference type="EMBL" id="CP116221">
    <property type="protein sequence ID" value="WCO02473.1"/>
    <property type="molecule type" value="Genomic_DNA"/>
</dbReference>
<evidence type="ECO:0000256" key="4">
    <source>
        <dbReference type="ARBA" id="ARBA00019232"/>
    </source>
</evidence>
<dbReference type="PROSITE" id="PS00761">
    <property type="entry name" value="SPASE_I_3"/>
    <property type="match status" value="1"/>
</dbReference>
<evidence type="ECO:0000313" key="9">
    <source>
        <dbReference type="Proteomes" id="UP001202717"/>
    </source>
</evidence>
<evidence type="ECO:0000256" key="3">
    <source>
        <dbReference type="ARBA" id="ARBA00013208"/>
    </source>
</evidence>
<gene>
    <name evidence="8" type="primary">lepB</name>
    <name evidence="8" type="ORF">MUN68_003030</name>
</gene>
<protein>
    <recommendedName>
        <fullName evidence="4 6">Signal peptidase I</fullName>
        <ecNumber evidence="3 6">3.4.21.89</ecNumber>
    </recommendedName>
</protein>
<dbReference type="PANTHER" id="PTHR43390">
    <property type="entry name" value="SIGNAL PEPTIDASE I"/>
    <property type="match status" value="1"/>
</dbReference>
<comment type="catalytic activity">
    <reaction evidence="1 6">
        <text>Cleavage of hydrophobic, N-terminal signal or leader sequences from secreted and periplasmic proteins.</text>
        <dbReference type="EC" id="3.4.21.89"/>
    </reaction>
</comment>
<dbReference type="Proteomes" id="UP001202717">
    <property type="component" value="Chromosome"/>
</dbReference>